<gene>
    <name evidence="2" type="ORF">AAFF_G00391020</name>
</gene>
<keyword evidence="1" id="KW-0812">Transmembrane</keyword>
<organism evidence="2 3">
    <name type="scientific">Aldrovandia affinis</name>
    <dbReference type="NCBI Taxonomy" id="143900"/>
    <lineage>
        <taxon>Eukaryota</taxon>
        <taxon>Metazoa</taxon>
        <taxon>Chordata</taxon>
        <taxon>Craniata</taxon>
        <taxon>Vertebrata</taxon>
        <taxon>Euteleostomi</taxon>
        <taxon>Actinopterygii</taxon>
        <taxon>Neopterygii</taxon>
        <taxon>Teleostei</taxon>
        <taxon>Notacanthiformes</taxon>
        <taxon>Halosauridae</taxon>
        <taxon>Aldrovandia</taxon>
    </lineage>
</organism>
<evidence type="ECO:0000313" key="2">
    <source>
        <dbReference type="EMBL" id="KAJ8362162.1"/>
    </source>
</evidence>
<dbReference type="AlphaFoldDB" id="A0AAD7VYL1"/>
<comment type="caution">
    <text evidence="2">The sequence shown here is derived from an EMBL/GenBank/DDBJ whole genome shotgun (WGS) entry which is preliminary data.</text>
</comment>
<feature type="non-terminal residue" evidence="2">
    <location>
        <position position="1"/>
    </location>
</feature>
<dbReference type="EMBL" id="JAINUG010000737">
    <property type="protein sequence ID" value="KAJ8362162.1"/>
    <property type="molecule type" value="Genomic_DNA"/>
</dbReference>
<reference evidence="2" key="1">
    <citation type="journal article" date="2023" name="Science">
        <title>Genome structures resolve the early diversification of teleost fishes.</title>
        <authorList>
            <person name="Parey E."/>
            <person name="Louis A."/>
            <person name="Montfort J."/>
            <person name="Bouchez O."/>
            <person name="Roques C."/>
            <person name="Iampietro C."/>
            <person name="Lluch J."/>
            <person name="Castinel A."/>
            <person name="Donnadieu C."/>
            <person name="Desvignes T."/>
            <person name="Floi Bucao C."/>
            <person name="Jouanno E."/>
            <person name="Wen M."/>
            <person name="Mejri S."/>
            <person name="Dirks R."/>
            <person name="Jansen H."/>
            <person name="Henkel C."/>
            <person name="Chen W.J."/>
            <person name="Zahm M."/>
            <person name="Cabau C."/>
            <person name="Klopp C."/>
            <person name="Thompson A.W."/>
            <person name="Robinson-Rechavi M."/>
            <person name="Braasch I."/>
            <person name="Lecointre G."/>
            <person name="Bobe J."/>
            <person name="Postlethwait J.H."/>
            <person name="Berthelot C."/>
            <person name="Roest Crollius H."/>
            <person name="Guiguen Y."/>
        </authorList>
    </citation>
    <scope>NUCLEOTIDE SEQUENCE</scope>
    <source>
        <strain evidence="2">NC1722</strain>
    </source>
</reference>
<proteinExistence type="predicted"/>
<protein>
    <submittedName>
        <fullName evidence="2">Uncharacterized protein</fullName>
    </submittedName>
</protein>
<evidence type="ECO:0000313" key="3">
    <source>
        <dbReference type="Proteomes" id="UP001221898"/>
    </source>
</evidence>
<name>A0AAD7VYL1_9TELE</name>
<sequence>MRSGIDSYQSEYKCRGNQAEEQYTSNISEGFVPADEIYRAVENVFRICVGVAILLFLSVIATDKFWRR</sequence>
<dbReference type="Proteomes" id="UP001221898">
    <property type="component" value="Unassembled WGS sequence"/>
</dbReference>
<accession>A0AAD7VYL1</accession>
<keyword evidence="3" id="KW-1185">Reference proteome</keyword>
<feature type="transmembrane region" description="Helical" evidence="1">
    <location>
        <begin position="44"/>
        <end position="62"/>
    </location>
</feature>
<keyword evidence="1" id="KW-0472">Membrane</keyword>
<keyword evidence="1" id="KW-1133">Transmembrane helix</keyword>
<evidence type="ECO:0000256" key="1">
    <source>
        <dbReference type="SAM" id="Phobius"/>
    </source>
</evidence>